<dbReference type="NCBIfam" id="TIGR00277">
    <property type="entry name" value="HDIG"/>
    <property type="match status" value="1"/>
</dbReference>
<organism evidence="3 4">
    <name type="scientific">Cetobacterium ceti</name>
    <dbReference type="NCBI Taxonomy" id="180163"/>
    <lineage>
        <taxon>Bacteria</taxon>
        <taxon>Fusobacteriati</taxon>
        <taxon>Fusobacteriota</taxon>
        <taxon>Fusobacteriia</taxon>
        <taxon>Fusobacteriales</taxon>
        <taxon>Fusobacteriaceae</taxon>
        <taxon>Cetobacterium</taxon>
    </lineage>
</organism>
<dbReference type="Pfam" id="PF07698">
    <property type="entry name" value="7TM-7TMR_HD"/>
    <property type="match status" value="1"/>
</dbReference>
<feature type="transmembrane region" description="Helical" evidence="1">
    <location>
        <begin position="36"/>
        <end position="54"/>
    </location>
</feature>
<dbReference type="Proteomes" id="UP000191153">
    <property type="component" value="Unassembled WGS sequence"/>
</dbReference>
<protein>
    <recommendedName>
        <fullName evidence="2">HD/PDEase domain-containing protein</fullName>
    </recommendedName>
</protein>
<keyword evidence="1" id="KW-1133">Transmembrane helix</keyword>
<dbReference type="InterPro" id="IPR011621">
    <property type="entry name" value="Metal-dep_PHydrolase_7TM_intra"/>
</dbReference>
<dbReference type="InterPro" id="IPR006675">
    <property type="entry name" value="HDIG_dom"/>
</dbReference>
<feature type="transmembrane region" description="Helical" evidence="1">
    <location>
        <begin position="274"/>
        <end position="295"/>
    </location>
</feature>
<proteinExistence type="predicted"/>
<dbReference type="STRING" id="180163.SAMN02745174_00516"/>
<gene>
    <name evidence="3" type="ORF">SAMN02745174_00516</name>
</gene>
<dbReference type="Gene3D" id="1.10.3210.10">
    <property type="entry name" value="Hypothetical protein af1432"/>
    <property type="match status" value="1"/>
</dbReference>
<reference evidence="3 4" key="1">
    <citation type="submission" date="2017-02" db="EMBL/GenBank/DDBJ databases">
        <authorList>
            <person name="Peterson S.W."/>
        </authorList>
    </citation>
    <scope>NUCLEOTIDE SEQUENCE [LARGE SCALE GENOMIC DNA]</scope>
    <source>
        <strain evidence="3 4">ATCC 700028</strain>
    </source>
</reference>
<dbReference type="OrthoDB" id="9806952at2"/>
<dbReference type="InterPro" id="IPR003607">
    <property type="entry name" value="HD/PDEase_dom"/>
</dbReference>
<evidence type="ECO:0000259" key="2">
    <source>
        <dbReference type="SMART" id="SM00471"/>
    </source>
</evidence>
<dbReference type="Pfam" id="PF01966">
    <property type="entry name" value="HD"/>
    <property type="match status" value="1"/>
</dbReference>
<dbReference type="AlphaFoldDB" id="A0A1T4KNL9"/>
<keyword evidence="1" id="KW-0472">Membrane</keyword>
<feature type="transmembrane region" description="Helical" evidence="1">
    <location>
        <begin position="338"/>
        <end position="365"/>
    </location>
</feature>
<accession>A0A1T4KNL9</accession>
<dbReference type="CDD" id="cd00077">
    <property type="entry name" value="HDc"/>
    <property type="match status" value="1"/>
</dbReference>
<evidence type="ECO:0000313" key="4">
    <source>
        <dbReference type="Proteomes" id="UP000191153"/>
    </source>
</evidence>
<dbReference type="PANTHER" id="PTHR36442">
    <property type="entry name" value="CYCLIC-DI-AMP PHOSPHODIESTERASE PGPH"/>
    <property type="match status" value="1"/>
</dbReference>
<dbReference type="RefSeq" id="WP_078693050.1">
    <property type="nucleotide sequence ID" value="NZ_FUWX01000005.1"/>
</dbReference>
<dbReference type="InterPro" id="IPR011624">
    <property type="entry name" value="Metal-dep_PHydrolase_7TM_extra"/>
</dbReference>
<dbReference type="SUPFAM" id="SSF109604">
    <property type="entry name" value="HD-domain/PDEase-like"/>
    <property type="match status" value="1"/>
</dbReference>
<dbReference type="SMART" id="SM00471">
    <property type="entry name" value="HDc"/>
    <property type="match status" value="1"/>
</dbReference>
<dbReference type="InterPro" id="IPR052722">
    <property type="entry name" value="PgpH_phosphodiesterase"/>
</dbReference>
<sequence length="692" mass="79391">MKKFELFGISISLKMEKKNKDDAEIYTEEYHLREKIFYLMMVVIFIILSSKIYYLSRKNTYSVGDVVISDIYAPKSITYNDKDKRDNIIKSMILNSEKEYIYVPDAEKIYLEGFNEFFEQIITMKKENKTVYNSKVVESLIGRKVSQDIVNNLLKIKSSQLEKKKNRLADLLEEAYKNGITQEKGLIYIKPPVNKEIEKLPSLDKKIIYTFLTGNYIYDEGKTKEAIKEKISQVGDQLVVIKAGSLLAKKGEILTEKKVNMLEAVGIYSYKNNVFLLIGNFIYLVIISTIFYPILANPLKRYILNKNYYRSTFLIMAVTFLIFRFSNVDYIYMLPFDLFFFLLAILVDVNYSFMMSLFALAYMVPIIDYDLVYVIIYIFSLIIGGYLIKKVATRAELINIGLKLSVLKFSLFVLISYFIRTEGSLIALKSGEIILSGILSGMLTIALLPYFERTFNILTIFKLLELGDLSHPLLKMLSVKAPGTFHHSMMVATLSETAAEAIGADAVLARVASYYHDIGKAKRPKFYVENQEGGENPHGKISPFLSGLIIGAHTRDGAEMAKEYKIPKEIRDIMYEHQGTTLLAYFFNKAKQLDPNIQEEEFRYSGPKPKSKESAIIMLADSIEAAVRSLDEKTPVTIENMLRRIINAKIEDNQLSEADLTFKEIEIIIKTFTKVLMSIHHVRIKYPGQKEK</sequence>
<dbReference type="InterPro" id="IPR006674">
    <property type="entry name" value="HD_domain"/>
</dbReference>
<dbReference type="EMBL" id="FUWX01000005">
    <property type="protein sequence ID" value="SJZ44026.1"/>
    <property type="molecule type" value="Genomic_DNA"/>
</dbReference>
<dbReference type="PANTHER" id="PTHR36442:SF1">
    <property type="entry name" value="CYCLIC-DI-AMP PHOSPHODIESTERASE PGPH"/>
    <property type="match status" value="1"/>
</dbReference>
<feature type="transmembrane region" description="Helical" evidence="1">
    <location>
        <begin position="400"/>
        <end position="419"/>
    </location>
</feature>
<feature type="domain" description="HD/PDEase" evidence="2">
    <location>
        <begin position="480"/>
        <end position="635"/>
    </location>
</feature>
<evidence type="ECO:0000256" key="1">
    <source>
        <dbReference type="SAM" id="Phobius"/>
    </source>
</evidence>
<evidence type="ECO:0000313" key="3">
    <source>
        <dbReference type="EMBL" id="SJZ44026.1"/>
    </source>
</evidence>
<dbReference type="Pfam" id="PF07697">
    <property type="entry name" value="7TMR-HDED"/>
    <property type="match status" value="1"/>
</dbReference>
<feature type="transmembrane region" description="Helical" evidence="1">
    <location>
        <begin position="371"/>
        <end position="388"/>
    </location>
</feature>
<feature type="transmembrane region" description="Helical" evidence="1">
    <location>
        <begin position="307"/>
        <end position="326"/>
    </location>
</feature>
<keyword evidence="4" id="KW-1185">Reference proteome</keyword>
<keyword evidence="1" id="KW-0812">Transmembrane</keyword>
<feature type="transmembrane region" description="Helical" evidence="1">
    <location>
        <begin position="431"/>
        <end position="451"/>
    </location>
</feature>
<name>A0A1T4KNL9_9FUSO</name>